<evidence type="ECO:0000259" key="9">
    <source>
        <dbReference type="PROSITE" id="PS50887"/>
    </source>
</evidence>
<dbReference type="Pfam" id="PF05231">
    <property type="entry name" value="MASE1"/>
    <property type="match status" value="1"/>
</dbReference>
<feature type="transmembrane region" description="Helical" evidence="7">
    <location>
        <begin position="332"/>
        <end position="354"/>
    </location>
</feature>
<dbReference type="InterPro" id="IPR029787">
    <property type="entry name" value="Nucleotide_cyclase"/>
</dbReference>
<evidence type="ECO:0000313" key="10">
    <source>
        <dbReference type="EMBL" id="TNJ35369.1"/>
    </source>
</evidence>
<dbReference type="InterPro" id="IPR035919">
    <property type="entry name" value="EAL_sf"/>
</dbReference>
<dbReference type="EMBL" id="SMDR01000001">
    <property type="protein sequence ID" value="TNJ35369.1"/>
    <property type="molecule type" value="Genomic_DNA"/>
</dbReference>
<dbReference type="OrthoDB" id="9787514at2"/>
<feature type="transmembrane region" description="Helical" evidence="7">
    <location>
        <begin position="366"/>
        <end position="384"/>
    </location>
</feature>
<feature type="transmembrane region" description="Helical" evidence="7">
    <location>
        <begin position="171"/>
        <end position="191"/>
    </location>
</feature>
<dbReference type="CDD" id="cd01948">
    <property type="entry name" value="EAL"/>
    <property type="match status" value="1"/>
</dbReference>
<organism evidence="10 11">
    <name type="scientific">Arenimonas terrae</name>
    <dbReference type="NCBI Taxonomy" id="2546226"/>
    <lineage>
        <taxon>Bacteria</taxon>
        <taxon>Pseudomonadati</taxon>
        <taxon>Pseudomonadota</taxon>
        <taxon>Gammaproteobacteria</taxon>
        <taxon>Lysobacterales</taxon>
        <taxon>Lysobacteraceae</taxon>
        <taxon>Arenimonas</taxon>
    </lineage>
</organism>
<evidence type="ECO:0000259" key="8">
    <source>
        <dbReference type="PROSITE" id="PS50883"/>
    </source>
</evidence>
<feature type="region of interest" description="Disordered" evidence="6">
    <location>
        <begin position="1"/>
        <end position="75"/>
    </location>
</feature>
<feature type="transmembrane region" description="Helical" evidence="7">
    <location>
        <begin position="308"/>
        <end position="325"/>
    </location>
</feature>
<dbReference type="PROSITE" id="PS50883">
    <property type="entry name" value="EAL"/>
    <property type="match status" value="1"/>
</dbReference>
<evidence type="ECO:0000256" key="4">
    <source>
        <dbReference type="ARBA" id="ARBA00022989"/>
    </source>
</evidence>
<feature type="transmembrane region" description="Helical" evidence="7">
    <location>
        <begin position="203"/>
        <end position="224"/>
    </location>
</feature>
<feature type="domain" description="EAL" evidence="8">
    <location>
        <begin position="570"/>
        <end position="827"/>
    </location>
</feature>
<feature type="compositionally biased region" description="Low complexity" evidence="6">
    <location>
        <begin position="42"/>
        <end position="68"/>
    </location>
</feature>
<dbReference type="SUPFAM" id="SSF141868">
    <property type="entry name" value="EAL domain-like"/>
    <property type="match status" value="1"/>
</dbReference>
<evidence type="ECO:0000256" key="7">
    <source>
        <dbReference type="SAM" id="Phobius"/>
    </source>
</evidence>
<evidence type="ECO:0000256" key="3">
    <source>
        <dbReference type="ARBA" id="ARBA00022692"/>
    </source>
</evidence>
<keyword evidence="3 7" id="KW-0812">Transmembrane</keyword>
<evidence type="ECO:0000256" key="5">
    <source>
        <dbReference type="ARBA" id="ARBA00023136"/>
    </source>
</evidence>
<evidence type="ECO:0000256" key="6">
    <source>
        <dbReference type="SAM" id="MobiDB-lite"/>
    </source>
</evidence>
<keyword evidence="2" id="KW-1003">Cell membrane</keyword>
<dbReference type="PANTHER" id="PTHR33121:SF23">
    <property type="entry name" value="CYCLIC DI-GMP PHOSPHODIESTERASE PDEB"/>
    <property type="match status" value="1"/>
</dbReference>
<sequence length="827" mass="88616">MPAVPRRPRQPGLGADGRTGRPCPVLREGPRPQRLGGIPAQARGRPGRTAARAPGRPGPTARTGKTRPAGLAQPAAQGLTPLVPAAAAAYASGMREPTRRAAIFTLLVALYVACGGYSTLLIDGPGQVALFWPASGIALAGVVRYGLRWAPFVPVGGLLVHLLFDPVPLTFLPWSLTSNFIGVLVGAWLVLRLPAHDPLTVRFGLRALLGGAVMSALSAGIGTIGMQQAGVIPADAMGAALTRWFLGDLLGVTSVAPAMMLALSPRDLRLTTPGTADYAPEPERLLWNIALTASYLLMAWGGSLGGHYALGLVALPLGILVWSAIRFPPLHTAAAIAVTMLLIAGLAGFGLAGYPAPQVTRDGVNLLAFLIVVSALPMILAFAMHQQRVTAATLTQRATVDPLTGLANRNAFEERVRVELAKPAPPPMALAYVDLDHLKLINDTASHVAGDALIRGVAGVIEAHRHRDDVLARTGGDEFALLLRNCTPMVAEDRVRTLLRAIEGYRCGWDGQMLGTTASAGLVAFLPGQGEYAQLLSQADAACFTAKEQGGNRVCLASVDGGDLLDRTSAMRWVVRLREALAEHALELYCQSIVPLRAGEQRGRHFEVLLRLRDPRTGEVMLPGQFMPAAERFHLGTRIDREVIGQTLAWLEANPQAAASVSTCCINLSGEAMIDEAFFGFVAERLRRSSFPADRLCFEVTETSAVRDLARAQRFITEMRSLGCRFALDDFGTGFCSFNYLRALDVDYFKIDGSFVRDMQNSPLAEAVVRSINEIAHVLDKRSIAEHTETERDRQALMALGVDYVQGYAVDQPAPIAEYFARPEPSA</sequence>
<dbReference type="SMART" id="SM00267">
    <property type="entry name" value="GGDEF"/>
    <property type="match status" value="1"/>
</dbReference>
<dbReference type="PANTHER" id="PTHR33121">
    <property type="entry name" value="CYCLIC DI-GMP PHOSPHODIESTERASE PDEF"/>
    <property type="match status" value="1"/>
</dbReference>
<keyword evidence="5 7" id="KW-0472">Membrane</keyword>
<dbReference type="InterPro" id="IPR001633">
    <property type="entry name" value="EAL_dom"/>
</dbReference>
<dbReference type="InterPro" id="IPR043128">
    <property type="entry name" value="Rev_trsase/Diguanyl_cyclase"/>
</dbReference>
<dbReference type="InterPro" id="IPR007895">
    <property type="entry name" value="MASE1"/>
</dbReference>
<comment type="caution">
    <text evidence="10">The sequence shown here is derived from an EMBL/GenBank/DDBJ whole genome shotgun (WGS) entry which is preliminary data.</text>
</comment>
<proteinExistence type="predicted"/>
<comment type="subcellular location">
    <subcellularLocation>
        <location evidence="1">Cell membrane</location>
        <topology evidence="1">Multi-pass membrane protein</topology>
    </subcellularLocation>
</comment>
<protein>
    <submittedName>
        <fullName evidence="10">EAL domain-containing protein</fullName>
    </submittedName>
</protein>
<name>A0A5C4RWU6_9GAMM</name>
<evidence type="ECO:0000256" key="2">
    <source>
        <dbReference type="ARBA" id="ARBA00022475"/>
    </source>
</evidence>
<dbReference type="InterPro" id="IPR050706">
    <property type="entry name" value="Cyclic-di-GMP_PDE-like"/>
</dbReference>
<dbReference type="PROSITE" id="PS50887">
    <property type="entry name" value="GGDEF"/>
    <property type="match status" value="1"/>
</dbReference>
<dbReference type="AlphaFoldDB" id="A0A5C4RWU6"/>
<feature type="transmembrane region" description="Helical" evidence="7">
    <location>
        <begin position="244"/>
        <end position="264"/>
    </location>
</feature>
<dbReference type="SUPFAM" id="SSF55073">
    <property type="entry name" value="Nucleotide cyclase"/>
    <property type="match status" value="1"/>
</dbReference>
<dbReference type="Proteomes" id="UP000305760">
    <property type="component" value="Unassembled WGS sequence"/>
</dbReference>
<dbReference type="Pfam" id="PF00990">
    <property type="entry name" value="GGDEF"/>
    <property type="match status" value="1"/>
</dbReference>
<dbReference type="InterPro" id="IPR000160">
    <property type="entry name" value="GGDEF_dom"/>
</dbReference>
<evidence type="ECO:0000256" key="1">
    <source>
        <dbReference type="ARBA" id="ARBA00004651"/>
    </source>
</evidence>
<dbReference type="Pfam" id="PF00563">
    <property type="entry name" value="EAL"/>
    <property type="match status" value="1"/>
</dbReference>
<keyword evidence="4 7" id="KW-1133">Transmembrane helix</keyword>
<dbReference type="CDD" id="cd01949">
    <property type="entry name" value="GGDEF"/>
    <property type="match status" value="1"/>
</dbReference>
<dbReference type="GO" id="GO:0005886">
    <property type="term" value="C:plasma membrane"/>
    <property type="evidence" value="ECO:0007669"/>
    <property type="project" value="UniProtKB-SubCell"/>
</dbReference>
<reference evidence="10 11" key="1">
    <citation type="submission" date="2019-03" db="EMBL/GenBank/DDBJ databases">
        <title>Arenimonas daejeonensis sp. nov., isolated from compost.</title>
        <authorList>
            <person name="Jeon C.O."/>
        </authorList>
    </citation>
    <scope>NUCLEOTIDE SEQUENCE [LARGE SCALE GENOMIC DNA]</scope>
    <source>
        <strain evidence="10 11">R29</strain>
    </source>
</reference>
<gene>
    <name evidence="10" type="ORF">E1B00_06335</name>
</gene>
<dbReference type="Gene3D" id="3.20.20.450">
    <property type="entry name" value="EAL domain"/>
    <property type="match status" value="1"/>
</dbReference>
<evidence type="ECO:0000313" key="11">
    <source>
        <dbReference type="Proteomes" id="UP000305760"/>
    </source>
</evidence>
<accession>A0A5C4RWU6</accession>
<keyword evidence="11" id="KW-1185">Reference proteome</keyword>
<feature type="domain" description="GGDEF" evidence="9">
    <location>
        <begin position="426"/>
        <end position="559"/>
    </location>
</feature>
<feature type="transmembrane region" description="Helical" evidence="7">
    <location>
        <begin position="101"/>
        <end position="122"/>
    </location>
</feature>
<dbReference type="Gene3D" id="3.30.70.270">
    <property type="match status" value="1"/>
</dbReference>
<dbReference type="NCBIfam" id="TIGR00254">
    <property type="entry name" value="GGDEF"/>
    <property type="match status" value="1"/>
</dbReference>
<dbReference type="SMART" id="SM00052">
    <property type="entry name" value="EAL"/>
    <property type="match status" value="1"/>
</dbReference>
<dbReference type="GO" id="GO:0071111">
    <property type="term" value="F:cyclic-guanylate-specific phosphodiesterase activity"/>
    <property type="evidence" value="ECO:0007669"/>
    <property type="project" value="InterPro"/>
</dbReference>